<keyword evidence="5" id="KW-0547">Nucleotide-binding</keyword>
<evidence type="ECO:0000256" key="3">
    <source>
        <dbReference type="ARBA" id="ARBA00022448"/>
    </source>
</evidence>
<evidence type="ECO:0000256" key="2">
    <source>
        <dbReference type="ARBA" id="ARBA00005417"/>
    </source>
</evidence>
<feature type="transmembrane region" description="Helical" evidence="9">
    <location>
        <begin position="31"/>
        <end position="53"/>
    </location>
</feature>
<evidence type="ECO:0000256" key="8">
    <source>
        <dbReference type="ARBA" id="ARBA00023136"/>
    </source>
</evidence>
<dbReference type="Gene3D" id="1.20.1560.10">
    <property type="entry name" value="ABC transporter type 1, transmembrane domain"/>
    <property type="match status" value="1"/>
</dbReference>
<evidence type="ECO:0000256" key="7">
    <source>
        <dbReference type="ARBA" id="ARBA00022989"/>
    </source>
</evidence>
<evidence type="ECO:0000313" key="12">
    <source>
        <dbReference type="EMBL" id="AKA49692.1"/>
    </source>
</evidence>
<protein>
    <recommendedName>
        <fullName evidence="14">ABC-type multidrug/protein/lipid transport system ATPase component</fullName>
    </recommendedName>
</protein>
<dbReference type="InterPro" id="IPR003593">
    <property type="entry name" value="AAA+_ATPase"/>
</dbReference>
<feature type="transmembrane region" description="Helical" evidence="9">
    <location>
        <begin position="147"/>
        <end position="167"/>
    </location>
</feature>
<dbReference type="PROSITE" id="PS50929">
    <property type="entry name" value="ABC_TM1F"/>
    <property type="match status" value="1"/>
</dbReference>
<dbReference type="AlphaFoldDB" id="A0A0D5ZIY6"/>
<dbReference type="GO" id="GO:0005886">
    <property type="term" value="C:plasma membrane"/>
    <property type="evidence" value="ECO:0007669"/>
    <property type="project" value="UniProtKB-SubCell"/>
</dbReference>
<comment type="subcellular location">
    <subcellularLocation>
        <location evidence="1">Cell membrane</location>
        <topology evidence="1">Multi-pass membrane protein</topology>
    </subcellularLocation>
</comment>
<dbReference type="Pfam" id="PF00005">
    <property type="entry name" value="ABC_tran"/>
    <property type="match status" value="1"/>
</dbReference>
<sequence length="607" mass="70194">MRIRISKRSEKISFKDLKEIFSILPFSKKQWFLLFLFVFLTAGIGSLISWYIGFLVGHFFSSDSFEQIWKEEYSFYFLLVIILFFFYIFEKLISIFNSLMLSKAFNLYSKNLRETLYLKIQSLPMNFFENEKTGDLMAAISNDTENLANSLSSIISNILRVIFTFVLNATLMFLYAPILGLISIVLVPLTGIIFIYIISKTKKHFRKAQDAYGEYNGYIEEILDSLPNIRIHQKQDLVYKKFKQISLNERNAGRKSVLFWHILHPSYNFINIVNQLIIVSLSTYFFLNKIPSYGIKELDFGVITSFSMYISSLTSQIMTVLSFSNTLQNGLSSWDRIKRILEYKIPFEDEKLDYLKFIKGDIEFKNVNFHYPNLKDNVVLSNISFKIPAQTSLALVGHTGSGKSTISKLLAKFYEPSSGDILIDNQSSIKIDQKSWRDKIAIISQDTFLFEDTIFNNLKMVNPNIDNQKLLEICKLTKIDEFINVLPKGYETILINNGRNLSEGQRQLLSITRALISEKPIIIMDEATSNIDTITEKKIQEALKYLSNKKTLLIIAHRLSTIINADNIVVLEKGKIIEQGKHFELLDNKGKYFNLYNSILNEAKKDF</sequence>
<keyword evidence="8 9" id="KW-0472">Membrane</keyword>
<evidence type="ECO:0000313" key="13">
    <source>
        <dbReference type="Proteomes" id="UP000032722"/>
    </source>
</evidence>
<dbReference type="PATRIC" id="fig|29556.3.peg.16"/>
<evidence type="ECO:0000256" key="5">
    <source>
        <dbReference type="ARBA" id="ARBA00022741"/>
    </source>
</evidence>
<dbReference type="InterPro" id="IPR027417">
    <property type="entry name" value="P-loop_NTPase"/>
</dbReference>
<dbReference type="InterPro" id="IPR003439">
    <property type="entry name" value="ABC_transporter-like_ATP-bd"/>
</dbReference>
<evidence type="ECO:0000256" key="1">
    <source>
        <dbReference type="ARBA" id="ARBA00004651"/>
    </source>
</evidence>
<dbReference type="Proteomes" id="UP000032722">
    <property type="component" value="Chromosome"/>
</dbReference>
<dbReference type="PANTHER" id="PTHR43394:SF1">
    <property type="entry name" value="ATP-BINDING CASSETTE SUB-FAMILY B MEMBER 10, MITOCHONDRIAL"/>
    <property type="match status" value="1"/>
</dbReference>
<gene>
    <name evidence="12" type="ORF">VO56_00070</name>
</gene>
<dbReference type="GO" id="GO:0015421">
    <property type="term" value="F:ABC-type oligopeptide transporter activity"/>
    <property type="evidence" value="ECO:0007669"/>
    <property type="project" value="TreeGrafter"/>
</dbReference>
<comment type="similarity">
    <text evidence="2">Belongs to the ABC transporter superfamily.</text>
</comment>
<dbReference type="SMART" id="SM00382">
    <property type="entry name" value="AAA"/>
    <property type="match status" value="1"/>
</dbReference>
<keyword evidence="3" id="KW-0813">Transport</keyword>
<evidence type="ECO:0000259" key="11">
    <source>
        <dbReference type="PROSITE" id="PS50929"/>
    </source>
</evidence>
<dbReference type="Gene3D" id="3.40.50.300">
    <property type="entry name" value="P-loop containing nucleotide triphosphate hydrolases"/>
    <property type="match status" value="1"/>
</dbReference>
<dbReference type="GO" id="GO:0005737">
    <property type="term" value="C:cytoplasm"/>
    <property type="evidence" value="ECO:0007669"/>
    <property type="project" value="UniProtKB-ARBA"/>
</dbReference>
<name>A0A0D5ZIY6_9BACT</name>
<keyword evidence="6" id="KW-0067">ATP-binding</keyword>
<feature type="transmembrane region" description="Helical" evidence="9">
    <location>
        <begin position="73"/>
        <end position="93"/>
    </location>
</feature>
<dbReference type="SUPFAM" id="SSF52540">
    <property type="entry name" value="P-loop containing nucleoside triphosphate hydrolases"/>
    <property type="match status" value="1"/>
</dbReference>
<evidence type="ECO:0008006" key="14">
    <source>
        <dbReference type="Google" id="ProtNLM"/>
    </source>
</evidence>
<feature type="domain" description="ABC transporter" evidence="10">
    <location>
        <begin position="362"/>
        <end position="598"/>
    </location>
</feature>
<evidence type="ECO:0000256" key="9">
    <source>
        <dbReference type="SAM" id="Phobius"/>
    </source>
</evidence>
<dbReference type="HOGENOM" id="CLU_000604_84_3_14"/>
<keyword evidence="7 9" id="KW-1133">Transmembrane helix</keyword>
<keyword evidence="4 9" id="KW-0812">Transmembrane</keyword>
<dbReference type="InterPro" id="IPR036640">
    <property type="entry name" value="ABC1_TM_sf"/>
</dbReference>
<evidence type="ECO:0000256" key="6">
    <source>
        <dbReference type="ARBA" id="ARBA00022840"/>
    </source>
</evidence>
<dbReference type="EMBL" id="CP011021">
    <property type="protein sequence ID" value="AKA49692.1"/>
    <property type="molecule type" value="Genomic_DNA"/>
</dbReference>
<dbReference type="Pfam" id="PF00664">
    <property type="entry name" value="ABC_membrane"/>
    <property type="match status" value="1"/>
</dbReference>
<dbReference type="GO" id="GO:0016887">
    <property type="term" value="F:ATP hydrolysis activity"/>
    <property type="evidence" value="ECO:0007669"/>
    <property type="project" value="InterPro"/>
</dbReference>
<dbReference type="KEGG" id="mgb:VO56_00070"/>
<dbReference type="FunFam" id="3.40.50.300:FF:000604">
    <property type="entry name" value="ABC transporter B family member 28"/>
    <property type="match status" value="1"/>
</dbReference>
<dbReference type="PANTHER" id="PTHR43394">
    <property type="entry name" value="ATP-DEPENDENT PERMEASE MDL1, MITOCHONDRIAL"/>
    <property type="match status" value="1"/>
</dbReference>
<feature type="domain" description="ABC transmembrane type-1" evidence="11">
    <location>
        <begin position="32"/>
        <end position="329"/>
    </location>
</feature>
<dbReference type="SUPFAM" id="SSF90123">
    <property type="entry name" value="ABC transporter transmembrane region"/>
    <property type="match status" value="1"/>
</dbReference>
<proteinExistence type="inferred from homology"/>
<evidence type="ECO:0000259" key="10">
    <source>
        <dbReference type="PROSITE" id="PS50893"/>
    </source>
</evidence>
<organism evidence="13">
    <name type="scientific">Mycoplasmopsis gallinacea</name>
    <dbReference type="NCBI Taxonomy" id="29556"/>
    <lineage>
        <taxon>Bacteria</taxon>
        <taxon>Bacillati</taxon>
        <taxon>Mycoplasmatota</taxon>
        <taxon>Mycoplasmoidales</taxon>
        <taxon>Metamycoplasmataceae</taxon>
        <taxon>Mycoplasmopsis</taxon>
    </lineage>
</organism>
<accession>A0A0D5ZIY6</accession>
<dbReference type="InterPro" id="IPR011527">
    <property type="entry name" value="ABC1_TM_dom"/>
</dbReference>
<evidence type="ECO:0000256" key="4">
    <source>
        <dbReference type="ARBA" id="ARBA00022692"/>
    </source>
</evidence>
<dbReference type="InterPro" id="IPR039421">
    <property type="entry name" value="Type_1_exporter"/>
</dbReference>
<feature type="transmembrane region" description="Helical" evidence="9">
    <location>
        <begin position="173"/>
        <end position="198"/>
    </location>
</feature>
<reference evidence="12 13" key="1">
    <citation type="journal article" date="2015" name="Genome Announc.">
        <title>Complete Genome Sequence of Mycoplasma meleagridis, a Possible Emerging Pathogen in Chickens.</title>
        <authorList>
            <person name="Abolnik C."/>
        </authorList>
    </citation>
    <scope>NUCLEOTIDE SEQUENCE [LARGE SCALE GENOMIC DNA]</scope>
    <source>
        <strain evidence="12 13">B2096 8B</strain>
    </source>
</reference>
<dbReference type="GO" id="GO:0005524">
    <property type="term" value="F:ATP binding"/>
    <property type="evidence" value="ECO:0007669"/>
    <property type="project" value="UniProtKB-KW"/>
</dbReference>
<dbReference type="PROSITE" id="PS50893">
    <property type="entry name" value="ABC_TRANSPORTER_2"/>
    <property type="match status" value="1"/>
</dbReference>